<comment type="caution">
    <text evidence="2">The sequence shown here is derived from an EMBL/GenBank/DDBJ whole genome shotgun (WGS) entry which is preliminary data.</text>
</comment>
<feature type="compositionally biased region" description="Low complexity" evidence="1">
    <location>
        <begin position="28"/>
        <end position="37"/>
    </location>
</feature>
<gene>
    <name evidence="2" type="ORF">EWM64_g2375</name>
</gene>
<dbReference type="PANTHER" id="PTHR35179">
    <property type="entry name" value="PROTEIN CBG02620"/>
    <property type="match status" value="1"/>
</dbReference>
<protein>
    <submittedName>
        <fullName evidence="2">Uncharacterized protein</fullName>
    </submittedName>
</protein>
<reference evidence="2 3" key="1">
    <citation type="submission" date="2019-02" db="EMBL/GenBank/DDBJ databases">
        <title>Genome sequencing of the rare red list fungi Hericium alpestre (H. flagellum).</title>
        <authorList>
            <person name="Buettner E."/>
            <person name="Kellner H."/>
        </authorList>
    </citation>
    <scope>NUCLEOTIDE SEQUENCE [LARGE SCALE GENOMIC DNA]</scope>
    <source>
        <strain evidence="2 3">DSM 108284</strain>
    </source>
</reference>
<dbReference type="STRING" id="135208.A0A4Z0A6V4"/>
<evidence type="ECO:0000313" key="3">
    <source>
        <dbReference type="Proteomes" id="UP000298061"/>
    </source>
</evidence>
<sequence>MAYASYQHNPSARGNGRQRGISGLNEELPSSPIQILSPPIHESETTGSIENAEYIGSYNWVENDGRTIIVPGSPPVCTNRALPYAIPSDAEIRPADYHIPLSALLPLMKAVDIVGKEIDWPVVDFVTDRNNLRKLMRWLQNGSKERDFRIDTQLAGEHNVLFNIFENRTRGNTDWRSYGESFEHETTPPAPG</sequence>
<accession>A0A4Z0A6V4</accession>
<dbReference type="PANTHER" id="PTHR35179:SF2">
    <property type="entry name" value="START DOMAIN-CONTAINING PROTEIN"/>
    <property type="match status" value="1"/>
</dbReference>
<organism evidence="2 3">
    <name type="scientific">Hericium alpestre</name>
    <dbReference type="NCBI Taxonomy" id="135208"/>
    <lineage>
        <taxon>Eukaryota</taxon>
        <taxon>Fungi</taxon>
        <taxon>Dikarya</taxon>
        <taxon>Basidiomycota</taxon>
        <taxon>Agaricomycotina</taxon>
        <taxon>Agaricomycetes</taxon>
        <taxon>Russulales</taxon>
        <taxon>Hericiaceae</taxon>
        <taxon>Hericium</taxon>
    </lineage>
</organism>
<dbReference type="OrthoDB" id="420564at2759"/>
<proteinExistence type="predicted"/>
<dbReference type="AlphaFoldDB" id="A0A4Z0A6V4"/>
<evidence type="ECO:0000256" key="1">
    <source>
        <dbReference type="SAM" id="MobiDB-lite"/>
    </source>
</evidence>
<feature type="region of interest" description="Disordered" evidence="1">
    <location>
        <begin position="1"/>
        <end position="37"/>
    </location>
</feature>
<dbReference type="EMBL" id="SFCI01000190">
    <property type="protein sequence ID" value="TFY81639.1"/>
    <property type="molecule type" value="Genomic_DNA"/>
</dbReference>
<keyword evidence="3" id="KW-1185">Reference proteome</keyword>
<evidence type="ECO:0000313" key="2">
    <source>
        <dbReference type="EMBL" id="TFY81639.1"/>
    </source>
</evidence>
<dbReference type="Proteomes" id="UP000298061">
    <property type="component" value="Unassembled WGS sequence"/>
</dbReference>
<name>A0A4Z0A6V4_9AGAM</name>
<feature type="compositionally biased region" description="Polar residues" evidence="1">
    <location>
        <begin position="1"/>
        <end position="12"/>
    </location>
</feature>